<evidence type="ECO:0000259" key="3">
    <source>
        <dbReference type="SMART" id="SM00822"/>
    </source>
</evidence>
<dbReference type="InterPro" id="IPR057326">
    <property type="entry name" value="KR_dom"/>
</dbReference>
<keyword evidence="2" id="KW-0560">Oxidoreductase</keyword>
<dbReference type="PRINTS" id="PR00081">
    <property type="entry name" value="GDHRDH"/>
</dbReference>
<evidence type="ECO:0000313" key="5">
    <source>
        <dbReference type="Proteomes" id="UP000634455"/>
    </source>
</evidence>
<proteinExistence type="inferred from homology"/>
<dbReference type="CDD" id="cd05233">
    <property type="entry name" value="SDR_c"/>
    <property type="match status" value="1"/>
</dbReference>
<dbReference type="PANTHER" id="PTHR43639">
    <property type="entry name" value="OXIDOREDUCTASE, SHORT-CHAIN DEHYDROGENASE/REDUCTASE FAMILY (AFU_ORTHOLOGUE AFUA_5G02870)"/>
    <property type="match status" value="1"/>
</dbReference>
<sequence length="265" mass="28201">MGTHTGGSMTDNVTFHDLSGKSVFITGGGSGIGAALTDGFLAQGAKVAFVGRSDASAFCDEMDQKHGGNRPHFMQCDITNIGELKKCIKQAGERHGPISVLVNNAANDARHTADEVDEKFWEFMLDVNLKAYFFAAQGVVDGMREHGGGSIINFSSISYMMGNAGYPLYTMANSGINGLTRSLAREFGPDHIRVNALAPGWVLTQKQKDMWVTEEGLNAHMARQCLPDPLAPEDIVDGVLFLASKSSKAMTGQALVIDGGVVVTG</sequence>
<evidence type="ECO:0000313" key="4">
    <source>
        <dbReference type="EMBL" id="GHA45236.1"/>
    </source>
</evidence>
<evidence type="ECO:0000256" key="1">
    <source>
        <dbReference type="ARBA" id="ARBA00006484"/>
    </source>
</evidence>
<dbReference type="Proteomes" id="UP000634455">
    <property type="component" value="Unassembled WGS sequence"/>
</dbReference>
<organism evidence="4 5">
    <name type="scientific">Paramylibacter ulvae</name>
    <dbReference type="NCBI Taxonomy" id="1651968"/>
    <lineage>
        <taxon>Bacteria</taxon>
        <taxon>Pseudomonadati</taxon>
        <taxon>Pseudomonadota</taxon>
        <taxon>Alphaproteobacteria</taxon>
        <taxon>Rhodobacterales</taxon>
        <taxon>Paracoccaceae</taxon>
        <taxon>Paramylibacter</taxon>
    </lineage>
</organism>
<dbReference type="PANTHER" id="PTHR43639:SF1">
    <property type="entry name" value="SHORT-CHAIN DEHYDROGENASE_REDUCTASE FAMILY PROTEIN"/>
    <property type="match status" value="1"/>
</dbReference>
<gene>
    <name evidence="4" type="ORF">GCM10008927_07740</name>
</gene>
<dbReference type="SMART" id="SM00822">
    <property type="entry name" value="PKS_KR"/>
    <property type="match status" value="1"/>
</dbReference>
<dbReference type="InterPro" id="IPR002347">
    <property type="entry name" value="SDR_fam"/>
</dbReference>
<dbReference type="SUPFAM" id="SSF51735">
    <property type="entry name" value="NAD(P)-binding Rossmann-fold domains"/>
    <property type="match status" value="1"/>
</dbReference>
<comment type="caution">
    <text evidence="4">The sequence shown here is derived from an EMBL/GenBank/DDBJ whole genome shotgun (WGS) entry which is preliminary data.</text>
</comment>
<protein>
    <submittedName>
        <fullName evidence="4">3-oxoacyl-ACP reductase</fullName>
    </submittedName>
</protein>
<reference evidence="5" key="1">
    <citation type="journal article" date="2019" name="Int. J. Syst. Evol. Microbiol.">
        <title>The Global Catalogue of Microorganisms (GCM) 10K type strain sequencing project: providing services to taxonomists for standard genome sequencing and annotation.</title>
        <authorList>
            <consortium name="The Broad Institute Genomics Platform"/>
            <consortium name="The Broad Institute Genome Sequencing Center for Infectious Disease"/>
            <person name="Wu L."/>
            <person name="Ma J."/>
        </authorList>
    </citation>
    <scope>NUCLEOTIDE SEQUENCE [LARGE SCALE GENOMIC DNA]</scope>
    <source>
        <strain evidence="5">KCTC 32465</strain>
    </source>
</reference>
<accession>A0ABQ3CW52</accession>
<dbReference type="InterPro" id="IPR036291">
    <property type="entry name" value="NAD(P)-bd_dom_sf"/>
</dbReference>
<dbReference type="EMBL" id="BMZF01000001">
    <property type="protein sequence ID" value="GHA45236.1"/>
    <property type="molecule type" value="Genomic_DNA"/>
</dbReference>
<feature type="domain" description="Ketoreductase" evidence="3">
    <location>
        <begin position="21"/>
        <end position="201"/>
    </location>
</feature>
<dbReference type="PRINTS" id="PR00080">
    <property type="entry name" value="SDRFAMILY"/>
</dbReference>
<dbReference type="Gene3D" id="3.40.50.720">
    <property type="entry name" value="NAD(P)-binding Rossmann-like Domain"/>
    <property type="match status" value="1"/>
</dbReference>
<evidence type="ECO:0000256" key="2">
    <source>
        <dbReference type="ARBA" id="ARBA00023002"/>
    </source>
</evidence>
<comment type="similarity">
    <text evidence="1">Belongs to the short-chain dehydrogenases/reductases (SDR) family.</text>
</comment>
<name>A0ABQ3CW52_9RHOB</name>
<dbReference type="Pfam" id="PF13561">
    <property type="entry name" value="adh_short_C2"/>
    <property type="match status" value="1"/>
</dbReference>
<keyword evidence="5" id="KW-1185">Reference proteome</keyword>